<dbReference type="EMBL" id="SLVJ01000007">
    <property type="protein sequence ID" value="TCM67770.1"/>
    <property type="molecule type" value="Genomic_DNA"/>
</dbReference>
<protein>
    <submittedName>
        <fullName evidence="1">Parallel beta helix pectate lyase-like protein</fullName>
    </submittedName>
</protein>
<keyword evidence="2" id="KW-1185">Reference proteome</keyword>
<keyword evidence="1" id="KW-0456">Lyase</keyword>
<organism evidence="1 2">
    <name type="scientific">Acinetobacter calcoaceticus</name>
    <dbReference type="NCBI Taxonomy" id="471"/>
    <lineage>
        <taxon>Bacteria</taxon>
        <taxon>Pseudomonadati</taxon>
        <taxon>Pseudomonadota</taxon>
        <taxon>Gammaproteobacteria</taxon>
        <taxon>Moraxellales</taxon>
        <taxon>Moraxellaceae</taxon>
        <taxon>Acinetobacter</taxon>
        <taxon>Acinetobacter calcoaceticus/baumannii complex</taxon>
    </lineage>
</organism>
<reference evidence="1 2" key="1">
    <citation type="submission" date="2019-03" db="EMBL/GenBank/DDBJ databases">
        <title>Genomic analyses of the natural microbiome of Caenorhabditis elegans.</title>
        <authorList>
            <person name="Samuel B."/>
        </authorList>
    </citation>
    <scope>NUCLEOTIDE SEQUENCE [LARGE SCALE GENOMIC DNA]</scope>
    <source>
        <strain evidence="1 2">JUb89</strain>
    </source>
</reference>
<dbReference type="AlphaFoldDB" id="A0A4R1XYN6"/>
<evidence type="ECO:0000313" key="1">
    <source>
        <dbReference type="EMBL" id="TCM67770.1"/>
    </source>
</evidence>
<dbReference type="InterPro" id="IPR011050">
    <property type="entry name" value="Pectin_lyase_fold/virulence"/>
</dbReference>
<dbReference type="OrthoDB" id="6713538at2"/>
<gene>
    <name evidence="1" type="ORF">EC844_10764</name>
</gene>
<accession>A0A4R1XYN6</accession>
<dbReference type="InterPro" id="IPR012334">
    <property type="entry name" value="Pectin_lyas_fold"/>
</dbReference>
<dbReference type="GO" id="GO:0016829">
    <property type="term" value="F:lyase activity"/>
    <property type="evidence" value="ECO:0007669"/>
    <property type="project" value="UniProtKB-KW"/>
</dbReference>
<proteinExistence type="predicted"/>
<name>A0A4R1XYN6_ACICA</name>
<dbReference type="Proteomes" id="UP000294963">
    <property type="component" value="Unassembled WGS sequence"/>
</dbReference>
<dbReference type="Gene3D" id="2.160.20.10">
    <property type="entry name" value="Single-stranded right-handed beta-helix, Pectin lyase-like"/>
    <property type="match status" value="1"/>
</dbReference>
<dbReference type="SUPFAM" id="SSF51126">
    <property type="entry name" value="Pectin lyase-like"/>
    <property type="match status" value="1"/>
</dbReference>
<evidence type="ECO:0000313" key="2">
    <source>
        <dbReference type="Proteomes" id="UP000294963"/>
    </source>
</evidence>
<sequence length="572" mass="64604">MDQSAYTQHLNAIVHLPSIQDLKKIKSKDHGQSEVIVAGRYHYRFVLNDSSSVDDVSVVEDLEKKGHWILQKPNAIYASDFAVSNIKRSQSKYLQVAYDAATRLGTVFIVDDEFWVGPTELESGIYIYLRSHSEMAFSQNGKLRVLPTATQGYHVLYAYDIEDYRLLNANLEGDRFTHLGTKGEWGYGLTIYQSKGGYIYKPRVINMWGDGIYIGNKWGTASGIPQNITIIEPYISQARRNGISFTAGENILIQRPYIEKTNGTAPQAGIDIEPEEATSTLSVIKQSVIEDATLVDNVEAITLYLNKDKRHVDLKFLGKTQVKNTTSNKDKLSIYKFVDQIDQKQTGKIYFEHLQWESKNPSAEISSVFFDTGLDIVFNKLEYTGATEDLTLFYTGHVIPNYPYGGLSFHNLTGKSLKQWGQSTYFVQSGADKLVSNLQLDSDKKINTVFNHEYAAVTLGVTSFIKPRVEYLQHNTSTLYLPQNIDLVGDGQTKDAVQFDTKNDFRKLKFTARIQQGIQGRELYIKGLNVIIDGKSKHKARSQSAGAWIELENVKDGATLIYDSFGKWQFED</sequence>
<comment type="caution">
    <text evidence="1">The sequence shown here is derived from an EMBL/GenBank/DDBJ whole genome shotgun (WGS) entry which is preliminary data.</text>
</comment>